<dbReference type="GO" id="GO:0005829">
    <property type="term" value="C:cytosol"/>
    <property type="evidence" value="ECO:0007669"/>
    <property type="project" value="TreeGrafter"/>
</dbReference>
<dbReference type="Pfam" id="PF02033">
    <property type="entry name" value="RBFA"/>
    <property type="match status" value="1"/>
</dbReference>
<comment type="caution">
    <text evidence="1">The sequence shown here is derived from an EMBL/GenBank/DDBJ whole genome shotgun (WGS) entry which is preliminary data.</text>
</comment>
<dbReference type="PANTHER" id="PTHR33515">
    <property type="entry name" value="RIBOSOME-BINDING FACTOR A, CHLOROPLASTIC-RELATED"/>
    <property type="match status" value="1"/>
</dbReference>
<dbReference type="InterPro" id="IPR015946">
    <property type="entry name" value="KH_dom-like_a/b"/>
</dbReference>
<dbReference type="InterPro" id="IPR023799">
    <property type="entry name" value="RbfA_dom_sf"/>
</dbReference>
<evidence type="ECO:0008006" key="2">
    <source>
        <dbReference type="Google" id="ProtNLM"/>
    </source>
</evidence>
<accession>A0A0F9N4V7</accession>
<reference evidence="1" key="1">
    <citation type="journal article" date="2015" name="Nature">
        <title>Complex archaea that bridge the gap between prokaryotes and eukaryotes.</title>
        <authorList>
            <person name="Spang A."/>
            <person name="Saw J.H."/>
            <person name="Jorgensen S.L."/>
            <person name="Zaremba-Niedzwiedzka K."/>
            <person name="Martijn J."/>
            <person name="Lind A.E."/>
            <person name="van Eijk R."/>
            <person name="Schleper C."/>
            <person name="Guy L."/>
            <person name="Ettema T.J."/>
        </authorList>
    </citation>
    <scope>NUCLEOTIDE SEQUENCE</scope>
</reference>
<dbReference type="SUPFAM" id="SSF89919">
    <property type="entry name" value="Ribosome-binding factor A, RbfA"/>
    <property type="match status" value="1"/>
</dbReference>
<dbReference type="GO" id="GO:0006364">
    <property type="term" value="P:rRNA processing"/>
    <property type="evidence" value="ECO:0007669"/>
    <property type="project" value="InterPro"/>
</dbReference>
<evidence type="ECO:0000313" key="1">
    <source>
        <dbReference type="EMBL" id="KKN14610.1"/>
    </source>
</evidence>
<sequence length="115" mass="13289">MATRRQKRVTSLIKEELSRLLVEEIQDSSSGLITITRVEMSPDLKTAHIYLSIFGGEQKETTLELLDKNKGHLRKSIASKVKLKYNPLLIFSFDQNPDYEAKIDKLLENIRKDEK</sequence>
<gene>
    <name evidence="1" type="ORF">LCGC14_0994440</name>
</gene>
<dbReference type="GO" id="GO:0043024">
    <property type="term" value="F:ribosomal small subunit binding"/>
    <property type="evidence" value="ECO:0007669"/>
    <property type="project" value="TreeGrafter"/>
</dbReference>
<dbReference type="InterPro" id="IPR000238">
    <property type="entry name" value="RbfA"/>
</dbReference>
<dbReference type="AlphaFoldDB" id="A0A0F9N4V7"/>
<organism evidence="1">
    <name type="scientific">marine sediment metagenome</name>
    <dbReference type="NCBI Taxonomy" id="412755"/>
    <lineage>
        <taxon>unclassified sequences</taxon>
        <taxon>metagenomes</taxon>
        <taxon>ecological metagenomes</taxon>
    </lineage>
</organism>
<dbReference type="NCBIfam" id="TIGR00082">
    <property type="entry name" value="rbfA"/>
    <property type="match status" value="1"/>
</dbReference>
<name>A0A0F9N4V7_9ZZZZ</name>
<dbReference type="EMBL" id="LAZR01003800">
    <property type="protein sequence ID" value="KKN14610.1"/>
    <property type="molecule type" value="Genomic_DNA"/>
</dbReference>
<dbReference type="PANTHER" id="PTHR33515:SF1">
    <property type="entry name" value="RIBOSOME-BINDING FACTOR A, CHLOROPLASTIC-RELATED"/>
    <property type="match status" value="1"/>
</dbReference>
<dbReference type="Gene3D" id="3.30.300.20">
    <property type="match status" value="1"/>
</dbReference>
<dbReference type="HAMAP" id="MF_00003">
    <property type="entry name" value="RbfA"/>
    <property type="match status" value="1"/>
</dbReference>
<proteinExistence type="inferred from homology"/>
<protein>
    <recommendedName>
        <fullName evidence="2">Ribosome-binding factor A</fullName>
    </recommendedName>
</protein>